<feature type="region of interest" description="Disordered" evidence="1">
    <location>
        <begin position="750"/>
        <end position="769"/>
    </location>
</feature>
<sequence>MGPVRGYGRDLSGAHKRTPLSSAVRRLPLKYVRFYGHMQGLRRNYMSIKCDVSSPPSTLFREDPNLQIHIISRSFVTSARRNIDNSGRARTEPLHSGKFPDTFLFKIVRRPSPPPPPQFVEKSPSTSAPSTWTNTPSQNFRSDIHKLLHLAPHIKISITVVIGGGRILYSNLMAARGEFDMSGTVSIGKLRDFAKFLRLLLRFGDELSGGGNIDRRVKVVGGDVGKFRFAFCANFPIFICGELEKKLGKNDTGTKRTRKDVGRRFCTTFRRNKKDELSKKGDRDFGVTGENGRISRESPRSTIRASPDPRPDLLTDLISLLSPPQTPNVKDVQSTWPSHVAHVTHTEETCGRDGTPQGSSVGPLPFRGPIFRRFRGAAARWSASNAPNSAEAHGCPGTGRGTSPRPELRLGGCGRHPIGPEVHRTSPRRNRCLRRGAASILWGGVAGPRRIPRQAEWQRRPQTLILSIINRVRRKFPLWDGRELHVTGAIPPRKIRPSGRDVIKRSGGRRRNSCLGAQPAAASRAPPVRAEPNGTTPLPPPPDLRTSRQYLSTANEPSGPLRQLTPPVIRVRRGRRAVIMADLRVMYMQKSQGPVNIKLYMRRGLEKEAISCKKKRKRMEILFEIKSRGAAGREDGSFAPAKVISYEQISSPPNLFIRSQSLLRTRHGLCMMVHSHPQRRLAITTVSGRGEDPHTTITLTMAKLRLKSGIGTPPDRGQVDATEGPTQRQVAVTRARAARRASHHLLRSYLRPDPRGRRQGGRISPADQADIKNLSPQGMRFCTDKEGVVATFVSGRKLQNQKHDQNDRDPGEELQRGGAAVDLVIVAKSEREMKKMMKKLGKYVRKKKLEETVEKTKMMVVNKSKRKNEENEWNWEGRKIEQVNEFKYILGLHTQRKSTKRCLGNRREKVGRENKKNTEKEERENYYQRNEYASEEEERLRAKGRWMNVELSERDKDTDRKERRERIKESRYNREHERCMTEEIPEYLGRAKERKMMARFRSGNERKQVLDGRREKKVQNVL</sequence>
<gene>
    <name evidence="2" type="ORF">GEV33_010851</name>
</gene>
<dbReference type="EMBL" id="JABDTM020026438">
    <property type="protein sequence ID" value="KAH0811941.1"/>
    <property type="molecule type" value="Genomic_DNA"/>
</dbReference>
<feature type="region of interest" description="Disordered" evidence="1">
    <location>
        <begin position="795"/>
        <end position="816"/>
    </location>
</feature>
<feature type="compositionally biased region" description="Low complexity" evidence="1">
    <location>
        <begin position="517"/>
        <end position="532"/>
    </location>
</feature>
<feature type="region of interest" description="Disordered" evidence="1">
    <location>
        <begin position="1000"/>
        <end position="1022"/>
    </location>
</feature>
<feature type="region of interest" description="Disordered" evidence="1">
    <location>
        <begin position="277"/>
        <end position="310"/>
    </location>
</feature>
<organism evidence="2 3">
    <name type="scientific">Tenebrio molitor</name>
    <name type="common">Yellow mealworm beetle</name>
    <dbReference type="NCBI Taxonomy" id="7067"/>
    <lineage>
        <taxon>Eukaryota</taxon>
        <taxon>Metazoa</taxon>
        <taxon>Ecdysozoa</taxon>
        <taxon>Arthropoda</taxon>
        <taxon>Hexapoda</taxon>
        <taxon>Insecta</taxon>
        <taxon>Pterygota</taxon>
        <taxon>Neoptera</taxon>
        <taxon>Endopterygota</taxon>
        <taxon>Coleoptera</taxon>
        <taxon>Polyphaga</taxon>
        <taxon>Cucujiformia</taxon>
        <taxon>Tenebrionidae</taxon>
        <taxon>Tenebrio</taxon>
    </lineage>
</organism>
<proteinExistence type="predicted"/>
<feature type="compositionally biased region" description="Polar residues" evidence="1">
    <location>
        <begin position="547"/>
        <end position="556"/>
    </location>
</feature>
<comment type="caution">
    <text evidence="2">The sequence shown here is derived from an EMBL/GenBank/DDBJ whole genome shotgun (WGS) entry which is preliminary data.</text>
</comment>
<feature type="compositionally biased region" description="Polar residues" evidence="1">
    <location>
        <begin position="123"/>
        <end position="135"/>
    </location>
</feature>
<dbReference type="Proteomes" id="UP000719412">
    <property type="component" value="Unassembled WGS sequence"/>
</dbReference>
<keyword evidence="3" id="KW-1185">Reference proteome</keyword>
<dbReference type="AlphaFoldDB" id="A0A8J6LGB5"/>
<accession>A0A8J6LGB5</accession>
<feature type="region of interest" description="Disordered" evidence="1">
    <location>
        <begin position="906"/>
        <end position="925"/>
    </location>
</feature>
<evidence type="ECO:0000313" key="2">
    <source>
        <dbReference type="EMBL" id="KAH0811941.1"/>
    </source>
</evidence>
<feature type="compositionally biased region" description="Basic and acidic residues" evidence="1">
    <location>
        <begin position="801"/>
        <end position="815"/>
    </location>
</feature>
<feature type="region of interest" description="Disordered" evidence="1">
    <location>
        <begin position="385"/>
        <end position="404"/>
    </location>
</feature>
<evidence type="ECO:0000256" key="1">
    <source>
        <dbReference type="SAM" id="MobiDB-lite"/>
    </source>
</evidence>
<name>A0A8J6LGB5_TENMO</name>
<feature type="region of interest" description="Disordered" evidence="1">
    <location>
        <begin position="490"/>
        <end position="566"/>
    </location>
</feature>
<protein>
    <submittedName>
        <fullName evidence="2">Uncharacterized protein</fullName>
    </submittedName>
</protein>
<feature type="region of interest" description="Disordered" evidence="1">
    <location>
        <begin position="709"/>
        <end position="729"/>
    </location>
</feature>
<reference evidence="2" key="1">
    <citation type="journal article" date="2020" name="J Insects Food Feed">
        <title>The yellow mealworm (Tenebrio molitor) genome: a resource for the emerging insects as food and feed industry.</title>
        <authorList>
            <person name="Eriksson T."/>
            <person name="Andere A."/>
            <person name="Kelstrup H."/>
            <person name="Emery V."/>
            <person name="Picard C."/>
        </authorList>
    </citation>
    <scope>NUCLEOTIDE SEQUENCE</scope>
    <source>
        <strain evidence="2">Stoneville</strain>
        <tissue evidence="2">Whole head</tissue>
    </source>
</reference>
<feature type="region of interest" description="Disordered" evidence="1">
    <location>
        <begin position="114"/>
        <end position="135"/>
    </location>
</feature>
<evidence type="ECO:0000313" key="3">
    <source>
        <dbReference type="Proteomes" id="UP000719412"/>
    </source>
</evidence>
<reference evidence="2" key="2">
    <citation type="submission" date="2021-08" db="EMBL/GenBank/DDBJ databases">
        <authorList>
            <person name="Eriksson T."/>
        </authorList>
    </citation>
    <scope>NUCLEOTIDE SEQUENCE</scope>
    <source>
        <strain evidence="2">Stoneville</strain>
        <tissue evidence="2">Whole head</tissue>
    </source>
</reference>